<feature type="domain" description="YdhG-like" evidence="1">
    <location>
        <begin position="29"/>
        <end position="109"/>
    </location>
</feature>
<proteinExistence type="predicted"/>
<accession>A0A1H0ITN8</accession>
<dbReference type="Pfam" id="PF13376">
    <property type="entry name" value="OmdA"/>
    <property type="match status" value="1"/>
</dbReference>
<organism evidence="2 3">
    <name type="scientific">Lutimaribacter pacificus</name>
    <dbReference type="NCBI Taxonomy" id="391948"/>
    <lineage>
        <taxon>Bacteria</taxon>
        <taxon>Pseudomonadati</taxon>
        <taxon>Pseudomonadota</taxon>
        <taxon>Alphaproteobacteria</taxon>
        <taxon>Rhodobacterales</taxon>
        <taxon>Roseobacteraceae</taxon>
        <taxon>Lutimaribacter</taxon>
    </lineage>
</organism>
<dbReference type="Gene3D" id="3.90.1150.200">
    <property type="match status" value="1"/>
</dbReference>
<evidence type="ECO:0000259" key="1">
    <source>
        <dbReference type="Pfam" id="PF08818"/>
    </source>
</evidence>
<keyword evidence="3" id="KW-1185">Reference proteome</keyword>
<name>A0A1H0ITN8_9RHOB</name>
<dbReference type="SUPFAM" id="SSF159888">
    <property type="entry name" value="YdhG-like"/>
    <property type="match status" value="1"/>
</dbReference>
<dbReference type="PIRSF" id="PIRSF021308">
    <property type="entry name" value="UCP021308"/>
    <property type="match status" value="1"/>
</dbReference>
<gene>
    <name evidence="2" type="ORF">SAMN05444142_103531</name>
</gene>
<sequence>MITDIEDYFTRGCGRCARFDTPDCATKRWQPGLAKLRDICLSSGLEETVKWGHPCYMHAGRNIVIFGAFQDDFRLSFFNAALMADPEGVLERQGPNTRHPDMIRFTSNDGPGKLEGVIRACLDEAKGHAETGRKPPKDDSLPELPEELVQALDADPELSEAFHALTRGRQKSYVITLNSAKKPETRMRRIAKFRDRIIAGKGAMER</sequence>
<dbReference type="RefSeq" id="WP_149788625.1">
    <property type="nucleotide sequence ID" value="NZ_FNIO01000005.1"/>
</dbReference>
<reference evidence="2 3" key="1">
    <citation type="submission" date="2016-11" db="EMBL/GenBank/DDBJ databases">
        <authorList>
            <person name="Varghese N."/>
            <person name="Submissions S."/>
        </authorList>
    </citation>
    <scope>NUCLEOTIDE SEQUENCE [LARGE SCALE GENOMIC DNA]</scope>
    <source>
        <strain evidence="2 3">DSM 29620</strain>
    </source>
</reference>
<dbReference type="InterPro" id="IPR014922">
    <property type="entry name" value="YdhG-like"/>
</dbReference>
<evidence type="ECO:0000313" key="3">
    <source>
        <dbReference type="Proteomes" id="UP000324252"/>
    </source>
</evidence>
<dbReference type="AlphaFoldDB" id="A0A1H0ITN8"/>
<protein>
    <submittedName>
        <fullName evidence="2">Uncharacterized conserved protein YdeI, YjbR/CyaY-like superfamily, DUF1801 family</fullName>
    </submittedName>
</protein>
<dbReference type="OrthoDB" id="214150at2"/>
<dbReference type="Proteomes" id="UP000324252">
    <property type="component" value="Unassembled WGS sequence"/>
</dbReference>
<dbReference type="Pfam" id="PF08818">
    <property type="entry name" value="DUF1801"/>
    <property type="match status" value="1"/>
</dbReference>
<dbReference type="EMBL" id="FQZZ01000003">
    <property type="protein sequence ID" value="SHK17647.1"/>
    <property type="molecule type" value="Genomic_DNA"/>
</dbReference>
<dbReference type="InterPro" id="IPR016786">
    <property type="entry name" value="YdeI_bac"/>
</dbReference>
<evidence type="ECO:0000313" key="2">
    <source>
        <dbReference type="EMBL" id="SHK17647.1"/>
    </source>
</evidence>